<name>A0A380GRL8_9STAP</name>
<evidence type="ECO:0000313" key="3">
    <source>
        <dbReference type="Proteomes" id="UP000254100"/>
    </source>
</evidence>
<sequence length="57" mass="6567">MSIKRTIKKAELLISAILFILSVYELYVRLTANDEVDEAFSMLDQLDLNNFRAEVSD</sequence>
<protein>
    <recommendedName>
        <fullName evidence="4">Transcriptional regulator</fullName>
    </recommendedName>
</protein>
<proteinExistence type="predicted"/>
<dbReference type="EMBL" id="UHDT01000001">
    <property type="protein sequence ID" value="SUM57042.1"/>
    <property type="molecule type" value="Genomic_DNA"/>
</dbReference>
<dbReference type="OrthoDB" id="2415461at2"/>
<keyword evidence="1" id="KW-0812">Transmembrane</keyword>
<accession>A0A380GRL8</accession>
<organism evidence="2 3">
    <name type="scientific">Staphylococcus microti</name>
    <dbReference type="NCBI Taxonomy" id="569857"/>
    <lineage>
        <taxon>Bacteria</taxon>
        <taxon>Bacillati</taxon>
        <taxon>Bacillota</taxon>
        <taxon>Bacilli</taxon>
        <taxon>Bacillales</taxon>
        <taxon>Staphylococcaceae</taxon>
        <taxon>Staphylococcus</taxon>
    </lineage>
</organism>
<evidence type="ECO:0000313" key="2">
    <source>
        <dbReference type="EMBL" id="SUM57042.1"/>
    </source>
</evidence>
<dbReference type="Proteomes" id="UP000254100">
    <property type="component" value="Unassembled WGS sequence"/>
</dbReference>
<keyword evidence="1" id="KW-0472">Membrane</keyword>
<gene>
    <name evidence="2" type="ORF">NCTC13832_00707</name>
</gene>
<dbReference type="RefSeq" id="WP_156962254.1">
    <property type="nucleotide sequence ID" value="NZ_JXWY01000013.1"/>
</dbReference>
<feature type="transmembrane region" description="Helical" evidence="1">
    <location>
        <begin position="12"/>
        <end position="30"/>
    </location>
</feature>
<dbReference type="AlphaFoldDB" id="A0A380GRL8"/>
<evidence type="ECO:0008006" key="4">
    <source>
        <dbReference type="Google" id="ProtNLM"/>
    </source>
</evidence>
<reference evidence="2 3" key="1">
    <citation type="submission" date="2018-06" db="EMBL/GenBank/DDBJ databases">
        <authorList>
            <consortium name="Pathogen Informatics"/>
            <person name="Doyle S."/>
        </authorList>
    </citation>
    <scope>NUCLEOTIDE SEQUENCE [LARGE SCALE GENOMIC DNA]</scope>
    <source>
        <strain evidence="2 3">NCTC13832</strain>
    </source>
</reference>
<keyword evidence="1" id="KW-1133">Transmembrane helix</keyword>
<evidence type="ECO:0000256" key="1">
    <source>
        <dbReference type="SAM" id="Phobius"/>
    </source>
</evidence>